<evidence type="ECO:0000256" key="1">
    <source>
        <dbReference type="SAM" id="MobiDB-lite"/>
    </source>
</evidence>
<dbReference type="EMBL" id="VSRR010000184">
    <property type="protein sequence ID" value="MPC11839.1"/>
    <property type="molecule type" value="Genomic_DNA"/>
</dbReference>
<accession>A0A5B7CQQ5</accession>
<keyword evidence="2" id="KW-0732">Signal</keyword>
<dbReference type="Proteomes" id="UP000324222">
    <property type="component" value="Unassembled WGS sequence"/>
</dbReference>
<gene>
    <name evidence="3" type="ORF">E2C01_004514</name>
</gene>
<comment type="caution">
    <text evidence="3">The sequence shown here is derived from an EMBL/GenBank/DDBJ whole genome shotgun (WGS) entry which is preliminary data.</text>
</comment>
<evidence type="ECO:0000313" key="3">
    <source>
        <dbReference type="EMBL" id="MPC11839.1"/>
    </source>
</evidence>
<evidence type="ECO:0000256" key="2">
    <source>
        <dbReference type="SAM" id="SignalP"/>
    </source>
</evidence>
<name>A0A5B7CQQ5_PORTR</name>
<keyword evidence="4" id="KW-1185">Reference proteome</keyword>
<protein>
    <recommendedName>
        <fullName evidence="5">Secreted protein</fullName>
    </recommendedName>
</protein>
<feature type="compositionally biased region" description="Basic and acidic residues" evidence="1">
    <location>
        <begin position="88"/>
        <end position="99"/>
    </location>
</feature>
<sequence length="99" mass="10708">MLTAVTLFVVLRGGVRPLRVARLLWDRGDVYRGFVDKRQDVFGSTLPGGAGPLVVKCPGADSRCRDQLLRASGDEGETYTAPEGEADGDGKEAMTRNRL</sequence>
<evidence type="ECO:0008006" key="5">
    <source>
        <dbReference type="Google" id="ProtNLM"/>
    </source>
</evidence>
<evidence type="ECO:0000313" key="4">
    <source>
        <dbReference type="Proteomes" id="UP000324222"/>
    </source>
</evidence>
<dbReference type="AlphaFoldDB" id="A0A5B7CQQ5"/>
<feature type="signal peptide" evidence="2">
    <location>
        <begin position="1"/>
        <end position="17"/>
    </location>
</feature>
<proteinExistence type="predicted"/>
<reference evidence="3 4" key="1">
    <citation type="submission" date="2019-05" db="EMBL/GenBank/DDBJ databases">
        <title>Another draft genome of Portunus trituberculatus and its Hox gene families provides insights of decapod evolution.</title>
        <authorList>
            <person name="Jeong J.-H."/>
            <person name="Song I."/>
            <person name="Kim S."/>
            <person name="Choi T."/>
            <person name="Kim D."/>
            <person name="Ryu S."/>
            <person name="Kim W."/>
        </authorList>
    </citation>
    <scope>NUCLEOTIDE SEQUENCE [LARGE SCALE GENOMIC DNA]</scope>
    <source>
        <tissue evidence="3">Muscle</tissue>
    </source>
</reference>
<feature type="chain" id="PRO_5023004099" description="Secreted protein" evidence="2">
    <location>
        <begin position="18"/>
        <end position="99"/>
    </location>
</feature>
<feature type="region of interest" description="Disordered" evidence="1">
    <location>
        <begin position="70"/>
        <end position="99"/>
    </location>
</feature>
<organism evidence="3 4">
    <name type="scientific">Portunus trituberculatus</name>
    <name type="common">Swimming crab</name>
    <name type="synonym">Neptunus trituberculatus</name>
    <dbReference type="NCBI Taxonomy" id="210409"/>
    <lineage>
        <taxon>Eukaryota</taxon>
        <taxon>Metazoa</taxon>
        <taxon>Ecdysozoa</taxon>
        <taxon>Arthropoda</taxon>
        <taxon>Crustacea</taxon>
        <taxon>Multicrustacea</taxon>
        <taxon>Malacostraca</taxon>
        <taxon>Eumalacostraca</taxon>
        <taxon>Eucarida</taxon>
        <taxon>Decapoda</taxon>
        <taxon>Pleocyemata</taxon>
        <taxon>Brachyura</taxon>
        <taxon>Eubrachyura</taxon>
        <taxon>Portunoidea</taxon>
        <taxon>Portunidae</taxon>
        <taxon>Portuninae</taxon>
        <taxon>Portunus</taxon>
    </lineage>
</organism>